<keyword evidence="6 7" id="KW-0472">Membrane</keyword>
<comment type="subcellular location">
    <subcellularLocation>
        <location evidence="1">Cell membrane</location>
        <topology evidence="1">Multi-pass membrane protein</topology>
    </subcellularLocation>
</comment>
<evidence type="ECO:0000313" key="8">
    <source>
        <dbReference type="EMBL" id="SFH56878.1"/>
    </source>
</evidence>
<evidence type="ECO:0000256" key="7">
    <source>
        <dbReference type="SAM" id="Phobius"/>
    </source>
</evidence>
<feature type="transmembrane region" description="Helical" evidence="7">
    <location>
        <begin position="377"/>
        <end position="396"/>
    </location>
</feature>
<dbReference type="EMBL" id="FOPZ01000009">
    <property type="protein sequence ID" value="SFH56878.1"/>
    <property type="molecule type" value="Genomic_DNA"/>
</dbReference>
<keyword evidence="3" id="KW-1003">Cell membrane</keyword>
<evidence type="ECO:0000313" key="9">
    <source>
        <dbReference type="Proteomes" id="UP000323537"/>
    </source>
</evidence>
<feature type="transmembrane region" description="Helical" evidence="7">
    <location>
        <begin position="131"/>
        <end position="150"/>
    </location>
</feature>
<organism evidence="8 9">
    <name type="scientific">Halorubrum aquaticum</name>
    <dbReference type="NCBI Taxonomy" id="387340"/>
    <lineage>
        <taxon>Archaea</taxon>
        <taxon>Methanobacteriati</taxon>
        <taxon>Methanobacteriota</taxon>
        <taxon>Stenosarchaea group</taxon>
        <taxon>Halobacteria</taxon>
        <taxon>Halobacteriales</taxon>
        <taxon>Haloferacaceae</taxon>
        <taxon>Halorubrum</taxon>
    </lineage>
</organism>
<sequence>MKDRLRELVETLVPKGSVVQQAAKGGVWMTVIRVLSQGSYLVMLLVLARLLSPRDFGILGIALLTLSAIKKFSNIGISTALVQQKAEDVDEYLNTAWMLEIGRGVLIVVALFLTAPFIARFFGEANSELTAVIRVIGVSPLIYGLQNPAVVYFRKDLDFHKEFVYQTTSSFVRCGVGIGYAIVSPTVWALVVAFISVNASKVVLSYALHDYRPWPSVDRAALSELVDYGKWITGASITQFIHSEGDDVFVGWFLSATAVGFYQYAHRIADMPATQFTQVITTVTFPAFSKLQDDATALRDALLGTTRLVAVVAFPVSAGMALIAPSFVPVALGEKWTPMILPLQLLSVFGLLHAITRHFGGVFNALNRPDYNMKLDVVRIVCLAVVIWPATAQWGLAGTATAVIGVYLFPMFPLDVYAVSTLIEAHPLEIFHEYVYPAIGSAVMFGSLWYAHGLVDVSPLVELVLTVPIGAVVYTVSVLLLDELFSWGIKRDIRHIAAEVQS</sequence>
<evidence type="ECO:0000256" key="2">
    <source>
        <dbReference type="ARBA" id="ARBA00007430"/>
    </source>
</evidence>
<feature type="transmembrane region" description="Helical" evidence="7">
    <location>
        <begin position="434"/>
        <end position="451"/>
    </location>
</feature>
<dbReference type="Proteomes" id="UP000323537">
    <property type="component" value="Unassembled WGS sequence"/>
</dbReference>
<accession>A0A1I3B3I5</accession>
<feature type="transmembrane region" description="Helical" evidence="7">
    <location>
        <begin position="27"/>
        <end position="51"/>
    </location>
</feature>
<dbReference type="AlphaFoldDB" id="A0A1I3B3I5"/>
<dbReference type="PANTHER" id="PTHR30250">
    <property type="entry name" value="PST FAMILY PREDICTED COLANIC ACID TRANSPORTER"/>
    <property type="match status" value="1"/>
</dbReference>
<protein>
    <submittedName>
        <fullName evidence="8">Polysaccharide transporter, PST family</fullName>
    </submittedName>
</protein>
<feature type="transmembrane region" description="Helical" evidence="7">
    <location>
        <begin position="463"/>
        <end position="481"/>
    </location>
</feature>
<dbReference type="CDD" id="cd13127">
    <property type="entry name" value="MATE_tuaB_like"/>
    <property type="match status" value="1"/>
</dbReference>
<feature type="transmembrane region" description="Helical" evidence="7">
    <location>
        <begin position="58"/>
        <end position="81"/>
    </location>
</feature>
<evidence type="ECO:0000256" key="5">
    <source>
        <dbReference type="ARBA" id="ARBA00022989"/>
    </source>
</evidence>
<dbReference type="OrthoDB" id="202076at2157"/>
<evidence type="ECO:0000256" key="4">
    <source>
        <dbReference type="ARBA" id="ARBA00022692"/>
    </source>
</evidence>
<evidence type="ECO:0000256" key="3">
    <source>
        <dbReference type="ARBA" id="ARBA00022475"/>
    </source>
</evidence>
<dbReference type="InterPro" id="IPR050833">
    <property type="entry name" value="Poly_Biosynth_Transport"/>
</dbReference>
<keyword evidence="9" id="KW-1185">Reference proteome</keyword>
<comment type="similarity">
    <text evidence="2">Belongs to the polysaccharide synthase family.</text>
</comment>
<feature type="transmembrane region" description="Helical" evidence="7">
    <location>
        <begin position="101"/>
        <end position="119"/>
    </location>
</feature>
<gene>
    <name evidence="8" type="ORF">SAMN04488066_10953</name>
</gene>
<dbReference type="GO" id="GO:0005886">
    <property type="term" value="C:plasma membrane"/>
    <property type="evidence" value="ECO:0007669"/>
    <property type="project" value="UniProtKB-SubCell"/>
</dbReference>
<keyword evidence="4 7" id="KW-0812">Transmembrane</keyword>
<keyword evidence="5 7" id="KW-1133">Transmembrane helix</keyword>
<feature type="transmembrane region" description="Helical" evidence="7">
    <location>
        <begin position="402"/>
        <end position="422"/>
    </location>
</feature>
<dbReference type="Pfam" id="PF13440">
    <property type="entry name" value="Polysacc_synt_3"/>
    <property type="match status" value="1"/>
</dbReference>
<dbReference type="RefSeq" id="WP_149784492.1">
    <property type="nucleotide sequence ID" value="NZ_BAAADP010000001.1"/>
</dbReference>
<feature type="transmembrane region" description="Helical" evidence="7">
    <location>
        <begin position="308"/>
        <end position="327"/>
    </location>
</feature>
<name>A0A1I3B3I5_9EURY</name>
<evidence type="ECO:0000256" key="1">
    <source>
        <dbReference type="ARBA" id="ARBA00004651"/>
    </source>
</evidence>
<proteinExistence type="inferred from homology"/>
<evidence type="ECO:0000256" key="6">
    <source>
        <dbReference type="ARBA" id="ARBA00023136"/>
    </source>
</evidence>
<feature type="transmembrane region" description="Helical" evidence="7">
    <location>
        <begin position="170"/>
        <end position="195"/>
    </location>
</feature>
<reference evidence="8 9" key="1">
    <citation type="submission" date="2016-10" db="EMBL/GenBank/DDBJ databases">
        <authorList>
            <person name="Varghese N."/>
            <person name="Submissions S."/>
        </authorList>
    </citation>
    <scope>NUCLEOTIDE SEQUENCE [LARGE SCALE GENOMIC DNA]</scope>
    <source>
        <strain evidence="8 9">CGMCC 1.6377</strain>
    </source>
</reference>
<feature type="transmembrane region" description="Helical" evidence="7">
    <location>
        <begin position="339"/>
        <end position="356"/>
    </location>
</feature>
<dbReference type="PANTHER" id="PTHR30250:SF10">
    <property type="entry name" value="LIPOPOLYSACCHARIDE BIOSYNTHESIS PROTEIN WZXC"/>
    <property type="match status" value="1"/>
</dbReference>